<dbReference type="STRING" id="71784.A0A1Y2B4Y3"/>
<dbReference type="EMBL" id="MCFC01000023">
    <property type="protein sequence ID" value="ORY29766.1"/>
    <property type="molecule type" value="Genomic_DNA"/>
</dbReference>
<keyword evidence="9" id="KW-1185">Reference proteome</keyword>
<keyword evidence="6" id="KW-0560">Oxidoreductase</keyword>
<sequence>MPIKVDEAPNGHAPSKLPTVQRLPSTATVDEVCEELKLAGGVIIERFLENEVLDQMEAELRPYLEADWTKNKEIVSEDSFLVSRTQRCAGFFGKSKTSALAFLTNKLWRGVSDKFMTDRYSYWEGPVRKTATCAPAVNNSIVFSVRPGAPNQPLHRDDIVQHYINEAIDVYPDLDSEHHREGCIGLFIAGRPSTKANGATRFIPGSHLWAEDVPPLESQAFYAEMARGDACIILGSAYHGGSANTTEDEERLLFSSFMVRGYFRQEENVYLSTPISTVSKFPKDVQKVFGYQRYFPHGNYGPDGRDPIESVEKWEEYWSCGKPADATVQFKP</sequence>
<dbReference type="SUPFAM" id="SSF51197">
    <property type="entry name" value="Clavaminate synthase-like"/>
    <property type="match status" value="1"/>
</dbReference>
<evidence type="ECO:0000256" key="4">
    <source>
        <dbReference type="ARBA" id="ARBA00022723"/>
    </source>
</evidence>
<comment type="caution">
    <text evidence="8">The sequence shown here is derived from an EMBL/GenBank/DDBJ whole genome shotgun (WGS) entry which is preliminary data.</text>
</comment>
<evidence type="ECO:0000256" key="5">
    <source>
        <dbReference type="ARBA" id="ARBA00022964"/>
    </source>
</evidence>
<name>A0A1Y2B4Y3_9TREE</name>
<dbReference type="GO" id="GO:0051213">
    <property type="term" value="F:dioxygenase activity"/>
    <property type="evidence" value="ECO:0007669"/>
    <property type="project" value="UniProtKB-KW"/>
</dbReference>
<proteinExistence type="inferred from homology"/>
<keyword evidence="5 8" id="KW-0223">Dioxygenase</keyword>
<dbReference type="InParanoid" id="A0A1Y2B4Y3"/>
<dbReference type="PANTHER" id="PTHR20883">
    <property type="entry name" value="PHYTANOYL-COA DIOXYGENASE DOMAIN CONTAINING 1"/>
    <property type="match status" value="1"/>
</dbReference>
<keyword evidence="4" id="KW-0479">Metal-binding</keyword>
<comment type="similarity">
    <text evidence="2">Belongs to the PhyH family.</text>
</comment>
<protein>
    <submittedName>
        <fullName evidence="8">Phytanoyl-CoA dioxygenase</fullName>
    </submittedName>
</protein>
<comment type="subunit">
    <text evidence="3">Homodimer.</text>
</comment>
<evidence type="ECO:0000256" key="6">
    <source>
        <dbReference type="ARBA" id="ARBA00023002"/>
    </source>
</evidence>
<reference evidence="8 9" key="1">
    <citation type="submission" date="2016-07" db="EMBL/GenBank/DDBJ databases">
        <title>Pervasive Adenine N6-methylation of Active Genes in Fungi.</title>
        <authorList>
            <consortium name="DOE Joint Genome Institute"/>
            <person name="Mondo S.J."/>
            <person name="Dannebaum R.O."/>
            <person name="Kuo R.C."/>
            <person name="Labutti K."/>
            <person name="Haridas S."/>
            <person name="Kuo A."/>
            <person name="Salamov A."/>
            <person name="Ahrendt S.R."/>
            <person name="Lipzen A."/>
            <person name="Sullivan W."/>
            <person name="Andreopoulos W.B."/>
            <person name="Clum A."/>
            <person name="Lindquist E."/>
            <person name="Daum C."/>
            <person name="Ramamoorthy G.K."/>
            <person name="Gryganskyi A."/>
            <person name="Culley D."/>
            <person name="Magnuson J.K."/>
            <person name="James T.Y."/>
            <person name="O'Malley M.A."/>
            <person name="Stajich J.E."/>
            <person name="Spatafora J.W."/>
            <person name="Visel A."/>
            <person name="Grigoriev I.V."/>
        </authorList>
    </citation>
    <scope>NUCLEOTIDE SEQUENCE [LARGE SCALE GENOMIC DNA]</scope>
    <source>
        <strain evidence="8 9">68-887.2</strain>
    </source>
</reference>
<keyword evidence="7" id="KW-0408">Iron</keyword>
<dbReference type="AlphaFoldDB" id="A0A1Y2B4Y3"/>
<dbReference type="Gene3D" id="2.60.120.620">
    <property type="entry name" value="q2cbj1_9rhob like domain"/>
    <property type="match status" value="1"/>
</dbReference>
<comment type="cofactor">
    <cofactor evidence="1">
        <name>Fe cation</name>
        <dbReference type="ChEBI" id="CHEBI:24875"/>
    </cofactor>
</comment>
<dbReference type="OrthoDB" id="445007at2759"/>
<dbReference type="Pfam" id="PF05721">
    <property type="entry name" value="PhyH"/>
    <property type="match status" value="1"/>
</dbReference>
<dbReference type="GO" id="GO:0046872">
    <property type="term" value="F:metal ion binding"/>
    <property type="evidence" value="ECO:0007669"/>
    <property type="project" value="UniProtKB-KW"/>
</dbReference>
<evidence type="ECO:0000256" key="2">
    <source>
        <dbReference type="ARBA" id="ARBA00005830"/>
    </source>
</evidence>
<dbReference type="Proteomes" id="UP000193986">
    <property type="component" value="Unassembled WGS sequence"/>
</dbReference>
<evidence type="ECO:0000256" key="3">
    <source>
        <dbReference type="ARBA" id="ARBA00011738"/>
    </source>
</evidence>
<organism evidence="8 9">
    <name type="scientific">Naematelia encephala</name>
    <dbReference type="NCBI Taxonomy" id="71784"/>
    <lineage>
        <taxon>Eukaryota</taxon>
        <taxon>Fungi</taxon>
        <taxon>Dikarya</taxon>
        <taxon>Basidiomycota</taxon>
        <taxon>Agaricomycotina</taxon>
        <taxon>Tremellomycetes</taxon>
        <taxon>Tremellales</taxon>
        <taxon>Naemateliaceae</taxon>
        <taxon>Naematelia</taxon>
    </lineage>
</organism>
<evidence type="ECO:0000313" key="8">
    <source>
        <dbReference type="EMBL" id="ORY29766.1"/>
    </source>
</evidence>
<evidence type="ECO:0000256" key="7">
    <source>
        <dbReference type="ARBA" id="ARBA00023004"/>
    </source>
</evidence>
<gene>
    <name evidence="8" type="ORF">BCR39DRAFT_495109</name>
</gene>
<evidence type="ECO:0000256" key="1">
    <source>
        <dbReference type="ARBA" id="ARBA00001962"/>
    </source>
</evidence>
<dbReference type="PANTHER" id="PTHR20883:SF45">
    <property type="entry name" value="PHYTANOYL-COA DIOXYGENASE FAMILY PROTEIN"/>
    <property type="match status" value="1"/>
</dbReference>
<accession>A0A1Y2B4Y3</accession>
<dbReference type="InterPro" id="IPR008775">
    <property type="entry name" value="Phytyl_CoA_dOase-like"/>
</dbReference>
<evidence type="ECO:0000313" key="9">
    <source>
        <dbReference type="Proteomes" id="UP000193986"/>
    </source>
</evidence>